<organism evidence="1 2">
    <name type="scientific">Corynebacterium kalinowskii</name>
    <dbReference type="NCBI Taxonomy" id="2675216"/>
    <lineage>
        <taxon>Bacteria</taxon>
        <taxon>Bacillati</taxon>
        <taxon>Actinomycetota</taxon>
        <taxon>Actinomycetes</taxon>
        <taxon>Mycobacteriales</taxon>
        <taxon>Corynebacteriaceae</taxon>
        <taxon>Corynebacterium</taxon>
    </lineage>
</organism>
<evidence type="ECO:0000313" key="1">
    <source>
        <dbReference type="EMBL" id="QGU00993.1"/>
    </source>
</evidence>
<keyword evidence="2" id="KW-1185">Reference proteome</keyword>
<dbReference type="RefSeq" id="WP_156191433.1">
    <property type="nucleotide sequence ID" value="NZ_CP046452.1"/>
</dbReference>
<dbReference type="InterPro" id="IPR009241">
    <property type="entry name" value="HigB-like"/>
</dbReference>
<dbReference type="AlphaFoldDB" id="A0A6B8V9D1"/>
<name>A0A6B8V9D1_9CORY</name>
<accession>A0A6B8V9D1</accession>
<proteinExistence type="predicted"/>
<dbReference type="KEGG" id="ckw:CKALI_00460"/>
<evidence type="ECO:0000313" key="2">
    <source>
        <dbReference type="Proteomes" id="UP000427071"/>
    </source>
</evidence>
<protein>
    <submittedName>
        <fullName evidence="1">Toxin HigB</fullName>
    </submittedName>
</protein>
<dbReference type="Proteomes" id="UP000427071">
    <property type="component" value="Chromosome"/>
</dbReference>
<dbReference type="Pfam" id="PF05973">
    <property type="entry name" value="Gp49"/>
    <property type="match status" value="1"/>
</dbReference>
<sequence length="117" mass="13756">MGFRNQIRWFAPGGEREPISKREFQSLEIEGQAALLQQIRKLQRSEIGLTDLRHLDGKIYEIRAQVRGNHYRATVVQDSDVHFIILSCFFKNQNKTPAKELKKAQQRYKEWLIGKQS</sequence>
<dbReference type="EMBL" id="CP046452">
    <property type="protein sequence ID" value="QGU00993.1"/>
    <property type="molecule type" value="Genomic_DNA"/>
</dbReference>
<gene>
    <name evidence="1" type="primary">higB</name>
    <name evidence="1" type="ORF">CKALI_00460</name>
</gene>
<reference evidence="2" key="1">
    <citation type="submission" date="2019-11" db="EMBL/GenBank/DDBJ databases">
        <title>Complete genome sequence of Corynebacterium kalinowskii 1959, a novel Corynebacterium species isolated from soil of a small paddock in Vilsendorf, Germany.</title>
        <authorList>
            <person name="Schaffert L."/>
            <person name="Ruwe M."/>
            <person name="Milse J."/>
            <person name="Hanuschka K."/>
            <person name="Ortseifen V."/>
            <person name="Droste J."/>
            <person name="Brandt D."/>
            <person name="Schlueter L."/>
            <person name="Kutter Y."/>
            <person name="Vinke S."/>
            <person name="Viehoefer P."/>
            <person name="Jacob L."/>
            <person name="Luebke N.-C."/>
            <person name="Schulte-Berndt E."/>
            <person name="Hain C."/>
            <person name="Linder M."/>
            <person name="Schmidt P."/>
            <person name="Wollenschlaeger L."/>
            <person name="Luttermann T."/>
            <person name="Thieme E."/>
            <person name="Hassa J."/>
            <person name="Haak M."/>
            <person name="Wittchen M."/>
            <person name="Mentz A."/>
            <person name="Persicke M."/>
            <person name="Busche T."/>
            <person name="Ruckert C."/>
        </authorList>
    </citation>
    <scope>NUCLEOTIDE SEQUENCE [LARGE SCALE GENOMIC DNA]</scope>
    <source>
        <strain evidence="2">1959</strain>
    </source>
</reference>